<evidence type="ECO:0000313" key="2">
    <source>
        <dbReference type="EMBL" id="OQV11791.1"/>
    </source>
</evidence>
<feature type="transmembrane region" description="Helical" evidence="1">
    <location>
        <begin position="141"/>
        <end position="159"/>
    </location>
</feature>
<dbReference type="OrthoDB" id="10062838at2759"/>
<proteinExistence type="predicted"/>
<feature type="transmembrane region" description="Helical" evidence="1">
    <location>
        <begin position="345"/>
        <end position="366"/>
    </location>
</feature>
<dbReference type="EMBL" id="MTYJ01000161">
    <property type="protein sequence ID" value="OQV11791.1"/>
    <property type="molecule type" value="Genomic_DNA"/>
</dbReference>
<dbReference type="SUPFAM" id="SSF103481">
    <property type="entry name" value="Multidrug resistance efflux transporter EmrE"/>
    <property type="match status" value="1"/>
</dbReference>
<dbReference type="PANTHER" id="PTHR19346:SF4">
    <property type="entry name" value="SUGAR PHOSPHATE TRANSPORTER DOMAIN-CONTAINING PROTEIN"/>
    <property type="match status" value="1"/>
</dbReference>
<keyword evidence="1" id="KW-0812">Transmembrane</keyword>
<feature type="transmembrane region" description="Helical" evidence="1">
    <location>
        <begin position="258"/>
        <end position="276"/>
    </location>
</feature>
<evidence type="ECO:0000256" key="1">
    <source>
        <dbReference type="SAM" id="Phobius"/>
    </source>
</evidence>
<feature type="transmembrane region" description="Helical" evidence="1">
    <location>
        <begin position="226"/>
        <end position="246"/>
    </location>
</feature>
<feature type="transmembrane region" description="Helical" evidence="1">
    <location>
        <begin position="165"/>
        <end position="188"/>
    </location>
</feature>
<dbReference type="InterPro" id="IPR026505">
    <property type="entry name" value="Solute_c_fam_35_mem_F3/F4"/>
</dbReference>
<sequence length="453" mass="49556">MCEKEQPEQAGDHVNIAVISSLHKDAVFQTASSAEATSLPETKKQTRKEWALAVCLLLLYVALSTGAGQMSNLAFSTATFNFKAPFLFVLFKTVFRSLAFPFYLAINTVVKLARGRTLNYCRTFKRCLAVCGEAGLSMQSIVYQFCPALFANLAAQILYTVGVRYLTASLASALGPPAIGTSYLLSWICLRTKLLTIKIIFVLVCFGGVAVIAYGQLKGDFKTDAVIGISALLASDVALSCYQVLFKKAFPKGDLGQISFVVTVMSLLTFLFYLPIPIILHETGVENYTFVQLPFPHLVGAWSCFSVSTMTYAYGLVVAGGFFMGLSDLLILAANTGIDALRGIVIPHSQIIGTAIISGAFLVLVLPDRYLSLSLRKRFLPRRSSLDALVKIMTDQSMINLPPRSSSSEEGGNACSRRSLTDFYWLQIFAINEDDVLEKKDLHIDAEDTQLKL</sequence>
<keyword evidence="1" id="KW-1133">Transmembrane helix</keyword>
<organism evidence="2 3">
    <name type="scientific">Hypsibius exemplaris</name>
    <name type="common">Freshwater tardigrade</name>
    <dbReference type="NCBI Taxonomy" id="2072580"/>
    <lineage>
        <taxon>Eukaryota</taxon>
        <taxon>Metazoa</taxon>
        <taxon>Ecdysozoa</taxon>
        <taxon>Tardigrada</taxon>
        <taxon>Eutardigrada</taxon>
        <taxon>Parachela</taxon>
        <taxon>Hypsibioidea</taxon>
        <taxon>Hypsibiidae</taxon>
        <taxon>Hypsibius</taxon>
    </lineage>
</organism>
<keyword evidence="1" id="KW-0472">Membrane</keyword>
<comment type="caution">
    <text evidence="2">The sequence shown here is derived from an EMBL/GenBank/DDBJ whole genome shotgun (WGS) entry which is preliminary data.</text>
</comment>
<feature type="transmembrane region" description="Helical" evidence="1">
    <location>
        <begin position="288"/>
        <end position="305"/>
    </location>
</feature>
<feature type="transmembrane region" description="Helical" evidence="1">
    <location>
        <begin position="195"/>
        <end position="214"/>
    </location>
</feature>
<keyword evidence="3" id="KW-1185">Reference proteome</keyword>
<feature type="transmembrane region" description="Helical" evidence="1">
    <location>
        <begin position="312"/>
        <end position="333"/>
    </location>
</feature>
<dbReference type="InterPro" id="IPR037185">
    <property type="entry name" value="EmrE-like"/>
</dbReference>
<gene>
    <name evidence="2" type="ORF">BV898_13916</name>
</gene>
<accession>A0A1W0W9A5</accession>
<protein>
    <submittedName>
        <fullName evidence="2">Solute carrier family 35 member F4</fullName>
    </submittedName>
</protein>
<dbReference type="AlphaFoldDB" id="A0A1W0W9A5"/>
<name>A0A1W0W9A5_HYPEX</name>
<reference evidence="3" key="1">
    <citation type="submission" date="2017-01" db="EMBL/GenBank/DDBJ databases">
        <title>Comparative genomics of anhydrobiosis in the tardigrade Hypsibius dujardini.</title>
        <authorList>
            <person name="Yoshida Y."/>
            <person name="Koutsovoulos G."/>
            <person name="Laetsch D."/>
            <person name="Stevens L."/>
            <person name="Kumar S."/>
            <person name="Horikawa D."/>
            <person name="Ishino K."/>
            <person name="Komine S."/>
            <person name="Tomita M."/>
            <person name="Blaxter M."/>
            <person name="Arakawa K."/>
        </authorList>
    </citation>
    <scope>NUCLEOTIDE SEQUENCE [LARGE SCALE GENOMIC DNA]</scope>
    <source>
        <strain evidence="3">Z151</strain>
    </source>
</reference>
<feature type="transmembrane region" description="Helical" evidence="1">
    <location>
        <begin position="87"/>
        <end position="106"/>
    </location>
</feature>
<dbReference type="PANTHER" id="PTHR19346">
    <property type="entry name" value="SUGAR PHOSPHATE TRANSPORTER DOMAIN-CONTAINING PROTEIN"/>
    <property type="match status" value="1"/>
</dbReference>
<dbReference type="Proteomes" id="UP000192578">
    <property type="component" value="Unassembled WGS sequence"/>
</dbReference>
<evidence type="ECO:0000313" key="3">
    <source>
        <dbReference type="Proteomes" id="UP000192578"/>
    </source>
</evidence>
<feature type="transmembrane region" description="Helical" evidence="1">
    <location>
        <begin position="50"/>
        <end position="67"/>
    </location>
</feature>